<sequence>MPSHRLTVSVPQPCQEDWNAMTPQNQGRFCQSCQKTVVDFTAMPDAEVVEWLAKNKNTKCGRFRKDQIGKELTAPIYSPKRWNWPAAVLGLTAWLSTTSVVAKQVSSPVYSTNQRPASENRGKSMKELSEISVSLLVLKGTVIDAQSKEAMPGTTILLKGTSIAVPADQNGHFELAVPAYLVNRKQKVIFAFIGYEMKEVKLSKLLKKNHPKIIMALDTAVLGGIAIQFSKPIPDHGFLQRIKQLFS</sequence>
<evidence type="ECO:0000313" key="2">
    <source>
        <dbReference type="Proteomes" id="UP000323866"/>
    </source>
</evidence>
<dbReference type="EMBL" id="VKKZ01000021">
    <property type="protein sequence ID" value="KAA6433412.1"/>
    <property type="molecule type" value="Genomic_DNA"/>
</dbReference>
<gene>
    <name evidence="1" type="ORF">FOE74_13130</name>
</gene>
<name>A0A5M8QG83_9BACT</name>
<dbReference type="OrthoDB" id="7432683at2"/>
<organism evidence="1 2">
    <name type="scientific">Rufibacter glacialis</name>
    <dbReference type="NCBI Taxonomy" id="1259555"/>
    <lineage>
        <taxon>Bacteria</taxon>
        <taxon>Pseudomonadati</taxon>
        <taxon>Bacteroidota</taxon>
        <taxon>Cytophagia</taxon>
        <taxon>Cytophagales</taxon>
        <taxon>Hymenobacteraceae</taxon>
        <taxon>Rufibacter</taxon>
    </lineage>
</organism>
<protein>
    <recommendedName>
        <fullName evidence="3">Carboxypeptidase-like regulatory domain-containing protein</fullName>
    </recommendedName>
</protein>
<accession>A0A5M8QG83</accession>
<dbReference type="Gene3D" id="2.60.40.1120">
    <property type="entry name" value="Carboxypeptidase-like, regulatory domain"/>
    <property type="match status" value="1"/>
</dbReference>
<dbReference type="Pfam" id="PF13715">
    <property type="entry name" value="CarbopepD_reg_2"/>
    <property type="match status" value="1"/>
</dbReference>
<dbReference type="Proteomes" id="UP000323866">
    <property type="component" value="Unassembled WGS sequence"/>
</dbReference>
<comment type="caution">
    <text evidence="1">The sequence shown here is derived from an EMBL/GenBank/DDBJ whole genome shotgun (WGS) entry which is preliminary data.</text>
</comment>
<reference evidence="1 2" key="1">
    <citation type="submission" date="2019-07" db="EMBL/GenBank/DDBJ databases">
        <authorList>
            <person name="Qu J.-H."/>
        </authorList>
    </citation>
    <scope>NUCLEOTIDE SEQUENCE [LARGE SCALE GENOMIC DNA]</scope>
    <source>
        <strain evidence="1 2">MDT1-10-3</strain>
    </source>
</reference>
<dbReference type="SUPFAM" id="SSF49464">
    <property type="entry name" value="Carboxypeptidase regulatory domain-like"/>
    <property type="match status" value="1"/>
</dbReference>
<reference evidence="1 2" key="2">
    <citation type="submission" date="2019-09" db="EMBL/GenBank/DDBJ databases">
        <title>A bacterium isolated from glacier soil.</title>
        <authorList>
            <person name="Liu Q."/>
        </authorList>
    </citation>
    <scope>NUCLEOTIDE SEQUENCE [LARGE SCALE GENOMIC DNA]</scope>
    <source>
        <strain evidence="1 2">MDT1-10-3</strain>
    </source>
</reference>
<evidence type="ECO:0000313" key="1">
    <source>
        <dbReference type="EMBL" id="KAA6433412.1"/>
    </source>
</evidence>
<proteinExistence type="predicted"/>
<evidence type="ECO:0008006" key="3">
    <source>
        <dbReference type="Google" id="ProtNLM"/>
    </source>
</evidence>
<dbReference type="InterPro" id="IPR008969">
    <property type="entry name" value="CarboxyPept-like_regulatory"/>
</dbReference>
<dbReference type="AlphaFoldDB" id="A0A5M8QG83"/>